<gene>
    <name evidence="2" type="primary">pSLA2-M.117</name>
</gene>
<proteinExistence type="predicted"/>
<keyword evidence="1" id="KW-0614">Plasmid</keyword>
<evidence type="ECO:0000313" key="2">
    <source>
        <dbReference type="EMBL" id="BAK19911.1"/>
    </source>
</evidence>
<sequence length="319" mass="35185">MSVPVQRTVGADLQKLVDQIPAWAQAKGLKPLAALPRGEGRHVLLTGDEVNAADFIDLAHACGARVLYFDSDVFSAEEFAVLEDDGLEPEAGVEDQLSAEAQGELKRLRRAARTRAGETTAVGMCFVAEGLPHYWTEQAAWYTDLQDAWTEFTEQNRLSAQERAQDARERADAEAERIAAELADNPEFRAATKRTHYHGIASSAYPPPVGVDDDGVQEHQRVVRWATSRAIELVEEASRRIYAGYERDLEALADEIVHQNVLADATTVNARTLLVGGFLTAKSGGYPPPKRFVDLLMLKPQLRHQRKTQTAKAGLLPFD</sequence>
<dbReference type="EMBL" id="AB597522">
    <property type="protein sequence ID" value="BAK19911.1"/>
    <property type="molecule type" value="Genomic_DNA"/>
</dbReference>
<reference evidence="1" key="5">
    <citation type="journal article" date="2003" name="Mol. Microbiol.">
        <title>The large linear plasmid pSLA2-L of Streptomyces rochei has an unusually condensed gene organization for secondary metabolism.</title>
        <authorList>
            <person name="Mochizuki S."/>
            <person name="Hiratsu K."/>
            <person name="Suwa M."/>
            <person name="Ishii T."/>
            <person name="Sugino F."/>
            <person name="Yamada K."/>
            <person name="Kinashi H."/>
        </authorList>
    </citation>
    <scope>NUCLEOTIDE SEQUENCE</scope>
    <source>
        <strain evidence="1">7434AN4</strain>
        <plasmid evidence="1">pSLA2-L</plasmid>
    </source>
</reference>
<reference evidence="1" key="2">
    <citation type="journal article" date="1998" name="Biosci. Biotechnol. Biochem.">
        <title>Physical mapping of the linear plasmid pSLA2-L and localization of the eryAI and actI homologs.</title>
        <authorList>
            <person name="Kinashi H."/>
            <person name="Fujii S."/>
            <person name="Hatani A."/>
            <person name="Kurokawa T."/>
            <person name="Shinkawa H."/>
        </authorList>
    </citation>
    <scope>NUCLEOTIDE SEQUENCE</scope>
    <source>
        <strain evidence="1">7434AN4</strain>
        <plasmid evidence="1">pSLA2-L</plasmid>
    </source>
</reference>
<dbReference type="EMBL" id="AB088224">
    <property type="protein sequence ID" value="BAC76595.2"/>
    <property type="molecule type" value="Genomic_DNA"/>
</dbReference>
<geneLocation type="plasmid" evidence="2">
    <name>pSLA2-M</name>
</geneLocation>
<reference evidence="1" key="3">
    <citation type="journal article" date="2000" name="Gene">
        <title>Identification of two polyketide synthase gene clusters on the linear plasmid pSLA2-L in Streptomyces rochei.</title>
        <authorList>
            <person name="Suwa M."/>
            <person name="Sugino H."/>
            <person name="Sasaoka A."/>
            <person name="Mori E."/>
            <person name="Fujii S."/>
            <person name="Shinkawa H."/>
            <person name="Nimi O."/>
            <person name="Kinashi H."/>
        </authorList>
    </citation>
    <scope>NUCLEOTIDE SEQUENCE</scope>
    <source>
        <strain evidence="1">7434AN4</strain>
        <plasmid evidence="1">pSLA2-L</plasmid>
    </source>
</reference>
<geneLocation type="plasmid" evidence="1">
    <name>pSLA2-L</name>
</geneLocation>
<reference evidence="2" key="1">
    <citation type="journal article" date="1994" name="J. Antibiot.">
        <title>Isolation and characterization of linear plasmids from lankacidin-producing Streptomyces species.</title>
        <authorList>
            <person name="Kinashi H."/>
            <person name="Mori E."/>
            <person name="Hatani A."/>
            <person name="Nimi O."/>
        </authorList>
    </citation>
    <scope>NUCLEOTIDE SEQUENCE</scope>
    <source>
        <strain evidence="2">7434AN4</strain>
        <plasmid evidence="2">pSLA2-M</plasmid>
    </source>
</reference>
<reference evidence="1" key="4">
    <citation type="journal article" date="2000" name="Mol. Gen. Genet.">
        <title>Cloning and analysis of the replication origin and the telomeres of the large linear plasmid pSLA2-L in Streptomyces rochei.</title>
        <authorList>
            <person name="Hiratsu K."/>
            <person name="Mochizuki S."/>
            <person name="Kinashi H."/>
        </authorList>
    </citation>
    <scope>NUCLEOTIDE SEQUENCE</scope>
    <source>
        <strain evidence="1">7434AN4</strain>
        <plasmid evidence="1">pSLA2-L</plasmid>
    </source>
</reference>
<name>Q83WX0_STRRO</name>
<organism evidence="1">
    <name type="scientific">Streptomyces rochei</name>
    <name type="common">Streptomyces parvullus</name>
    <dbReference type="NCBI Taxonomy" id="1928"/>
    <lineage>
        <taxon>Bacteria</taxon>
        <taxon>Bacillati</taxon>
        <taxon>Actinomycetota</taxon>
        <taxon>Actinomycetes</taxon>
        <taxon>Kitasatosporales</taxon>
        <taxon>Streptomycetaceae</taxon>
        <taxon>Streptomyces</taxon>
        <taxon>Streptomyces rochei group</taxon>
    </lineage>
</organism>
<accession>Q83WX0</accession>
<reference evidence="2" key="6">
    <citation type="journal article" date="2011" name="Biosci. Biotechnol. Biochem.">
        <title>pSLA2-M of Streptomyces rochei is a composite linear plasmid characterized by self-defense genes and homology with pSLA2-L.</title>
        <authorList>
            <person name="Yang Y."/>
            <person name="Kurokawa T."/>
            <person name="Takahama Y."/>
            <person name="Nindita Y."/>
            <person name="Mochizuki S."/>
            <person name="Arakawa K."/>
            <person name="Endo S."/>
            <person name="Kinashi H."/>
        </authorList>
    </citation>
    <scope>NUCLEOTIDE SEQUENCE</scope>
    <source>
        <strain evidence="2">7434AN4</strain>
        <plasmid evidence="2">pSLA2-M</plasmid>
    </source>
</reference>
<dbReference type="AlphaFoldDB" id="Q83WX0"/>
<protein>
    <submittedName>
        <fullName evidence="1">Uncharacterized protein</fullName>
    </submittedName>
</protein>
<evidence type="ECO:0000313" key="1">
    <source>
        <dbReference type="EMBL" id="BAC76595.2"/>
    </source>
</evidence>